<dbReference type="AlphaFoldDB" id="A0A3M7SPX4"/>
<accession>A0A3M7SPX4</accession>
<name>A0A3M7SPX4_BRAPC</name>
<proteinExistence type="predicted"/>
<protein>
    <submittedName>
        <fullName evidence="1">Uncharacterized protein</fullName>
    </submittedName>
</protein>
<dbReference type="Proteomes" id="UP000276133">
    <property type="component" value="Unassembled WGS sequence"/>
</dbReference>
<reference evidence="1 2" key="1">
    <citation type="journal article" date="2018" name="Sci. Rep.">
        <title>Genomic signatures of local adaptation to the degree of environmental predictability in rotifers.</title>
        <authorList>
            <person name="Franch-Gras L."/>
            <person name="Hahn C."/>
            <person name="Garcia-Roger E.M."/>
            <person name="Carmona M.J."/>
            <person name="Serra M."/>
            <person name="Gomez A."/>
        </authorList>
    </citation>
    <scope>NUCLEOTIDE SEQUENCE [LARGE SCALE GENOMIC DNA]</scope>
    <source>
        <strain evidence="1">HYR1</strain>
    </source>
</reference>
<evidence type="ECO:0000313" key="1">
    <source>
        <dbReference type="EMBL" id="RNA37786.1"/>
    </source>
</evidence>
<comment type="caution">
    <text evidence="1">The sequence shown here is derived from an EMBL/GenBank/DDBJ whole genome shotgun (WGS) entry which is preliminary data.</text>
</comment>
<organism evidence="1 2">
    <name type="scientific">Brachionus plicatilis</name>
    <name type="common">Marine rotifer</name>
    <name type="synonym">Brachionus muelleri</name>
    <dbReference type="NCBI Taxonomy" id="10195"/>
    <lineage>
        <taxon>Eukaryota</taxon>
        <taxon>Metazoa</taxon>
        <taxon>Spiralia</taxon>
        <taxon>Gnathifera</taxon>
        <taxon>Rotifera</taxon>
        <taxon>Eurotatoria</taxon>
        <taxon>Monogononta</taxon>
        <taxon>Pseudotrocha</taxon>
        <taxon>Ploima</taxon>
        <taxon>Brachionidae</taxon>
        <taxon>Brachionus</taxon>
    </lineage>
</organism>
<sequence>MLTKVANFIIGVRKKTDVADSFQALYFDLVGTSFVQCKYPEWCSTPQKKTWNPNQKSVLETKCEIGIFIVNSTWILKDKINGLIQKNSGGTKIDHHVCYVIIYVFRKNALQEFNTNESISQLYEYKKEQRKYRKENNIIDFMYPLITSELNLRINNTWLF</sequence>
<keyword evidence="2" id="KW-1185">Reference proteome</keyword>
<gene>
    <name evidence="1" type="ORF">BpHYR1_031485</name>
</gene>
<dbReference type="EMBL" id="REGN01000979">
    <property type="protein sequence ID" value="RNA37786.1"/>
    <property type="molecule type" value="Genomic_DNA"/>
</dbReference>
<evidence type="ECO:0000313" key="2">
    <source>
        <dbReference type="Proteomes" id="UP000276133"/>
    </source>
</evidence>